<feature type="compositionally biased region" description="Basic and acidic residues" evidence="1">
    <location>
        <begin position="31"/>
        <end position="44"/>
    </location>
</feature>
<dbReference type="AlphaFoldDB" id="A0A853ACH8"/>
<evidence type="ECO:0000313" key="3">
    <source>
        <dbReference type="EMBL" id="NYI82134.1"/>
    </source>
</evidence>
<dbReference type="EMBL" id="JACCFJ010000001">
    <property type="protein sequence ID" value="NYI82134.1"/>
    <property type="molecule type" value="Genomic_DNA"/>
</dbReference>
<dbReference type="Proteomes" id="UP000587002">
    <property type="component" value="Unassembled WGS sequence"/>
</dbReference>
<evidence type="ECO:0000313" key="4">
    <source>
        <dbReference type="Proteomes" id="UP000587002"/>
    </source>
</evidence>
<evidence type="ECO:0000256" key="2">
    <source>
        <dbReference type="SAM" id="SignalP"/>
    </source>
</evidence>
<feature type="region of interest" description="Disordered" evidence="1">
    <location>
        <begin position="24"/>
        <end position="54"/>
    </location>
</feature>
<keyword evidence="2" id="KW-0732">Signal</keyword>
<gene>
    <name evidence="3" type="ORF">HNR68_000764</name>
</gene>
<reference evidence="3 4" key="1">
    <citation type="submission" date="2020-07" db="EMBL/GenBank/DDBJ databases">
        <title>Sequencing the genomes of 1000 actinobacteria strains.</title>
        <authorList>
            <person name="Klenk H.-P."/>
        </authorList>
    </citation>
    <scope>NUCLEOTIDE SEQUENCE [LARGE SCALE GENOMIC DNA]</scope>
    <source>
        <strain evidence="3 4">DSM 44065</strain>
    </source>
</reference>
<sequence length="54" mass="6014">MVNLAMLALSLIAVAAVFLALRTEEDESEEKQDSGGFDRIRRDQFTTVERAPTT</sequence>
<evidence type="ECO:0000256" key="1">
    <source>
        <dbReference type="SAM" id="MobiDB-lite"/>
    </source>
</evidence>
<feature type="signal peptide" evidence="2">
    <location>
        <begin position="1"/>
        <end position="15"/>
    </location>
</feature>
<comment type="caution">
    <text evidence="3">The sequence shown here is derived from an EMBL/GenBank/DDBJ whole genome shotgun (WGS) entry which is preliminary data.</text>
</comment>
<accession>A0A853ACH8</accession>
<name>A0A853ACH8_9PSEU</name>
<protein>
    <submittedName>
        <fullName evidence="3">Uncharacterized protein</fullName>
    </submittedName>
</protein>
<keyword evidence="4" id="KW-1185">Reference proteome</keyword>
<proteinExistence type="predicted"/>
<feature type="chain" id="PRO_5039306262" evidence="2">
    <location>
        <begin position="16"/>
        <end position="54"/>
    </location>
</feature>
<dbReference type="RefSeq" id="WP_179717689.1">
    <property type="nucleotide sequence ID" value="NZ_BAABFH010000001.1"/>
</dbReference>
<organism evidence="3 4">
    <name type="scientific">Saccharopolyspora hordei</name>
    <dbReference type="NCBI Taxonomy" id="1838"/>
    <lineage>
        <taxon>Bacteria</taxon>
        <taxon>Bacillati</taxon>
        <taxon>Actinomycetota</taxon>
        <taxon>Actinomycetes</taxon>
        <taxon>Pseudonocardiales</taxon>
        <taxon>Pseudonocardiaceae</taxon>
        <taxon>Saccharopolyspora</taxon>
    </lineage>
</organism>